<dbReference type="EMBL" id="SMKU01000199">
    <property type="protein sequence ID" value="TDD77701.1"/>
    <property type="molecule type" value="Genomic_DNA"/>
</dbReference>
<gene>
    <name evidence="1" type="ORF">E1298_29675</name>
</gene>
<comment type="caution">
    <text evidence="1">The sequence shown here is derived from an EMBL/GenBank/DDBJ whole genome shotgun (WGS) entry which is preliminary data.</text>
</comment>
<dbReference type="Proteomes" id="UP000294513">
    <property type="component" value="Unassembled WGS sequence"/>
</dbReference>
<organism evidence="1 2">
    <name type="scientific">Actinomadura rubrisoli</name>
    <dbReference type="NCBI Taxonomy" id="2530368"/>
    <lineage>
        <taxon>Bacteria</taxon>
        <taxon>Bacillati</taxon>
        <taxon>Actinomycetota</taxon>
        <taxon>Actinomycetes</taxon>
        <taxon>Streptosporangiales</taxon>
        <taxon>Thermomonosporaceae</taxon>
        <taxon>Actinomadura</taxon>
    </lineage>
</organism>
<evidence type="ECO:0000313" key="1">
    <source>
        <dbReference type="EMBL" id="TDD77701.1"/>
    </source>
</evidence>
<name>A0A4R5AX62_9ACTN</name>
<protein>
    <submittedName>
        <fullName evidence="1">Uncharacterized protein</fullName>
    </submittedName>
</protein>
<dbReference type="RefSeq" id="WP_131899047.1">
    <property type="nucleotide sequence ID" value="NZ_SMKU01000199.1"/>
</dbReference>
<accession>A0A4R5AX62</accession>
<evidence type="ECO:0000313" key="2">
    <source>
        <dbReference type="Proteomes" id="UP000294513"/>
    </source>
</evidence>
<dbReference type="AlphaFoldDB" id="A0A4R5AX62"/>
<proteinExistence type="predicted"/>
<sequence>MASSTPPARHGDTRTTHPILFIPDRPPHLPLATAIRFDFRPSGAIVVEVNHRIWLRDLTGELTRVGTRCMNSRIWQHRRAGTGRPLRVEFTLDETLPRNDPVEYAELGGDAHVGIQPDISVDEALTRLMPMLSAGMRAHWDLRLPPVAGRCRVCRMPLDPDTGTCAIC</sequence>
<keyword evidence="2" id="KW-1185">Reference proteome</keyword>
<reference evidence="1 2" key="1">
    <citation type="submission" date="2019-03" db="EMBL/GenBank/DDBJ databases">
        <title>Draft genome sequences of novel Actinobacteria.</title>
        <authorList>
            <person name="Sahin N."/>
            <person name="Ay H."/>
            <person name="Saygin H."/>
        </authorList>
    </citation>
    <scope>NUCLEOTIDE SEQUENCE [LARGE SCALE GENOMIC DNA]</scope>
    <source>
        <strain evidence="1 2">H3C3</strain>
    </source>
</reference>